<evidence type="ECO:0000313" key="2">
    <source>
        <dbReference type="Proteomes" id="UP000233551"/>
    </source>
</evidence>
<sequence>MAGRACWELGGKGGLHNPRCSKVHQRRNLAGPGGLGQFLQVNTALSTPKRVLEVTVSGSWLVASPHSERTPGGYLRMCSSSKVKRQPTQGGIALTKGMVTQDRVRTRGGLEPGVRSFKWQN</sequence>
<protein>
    <submittedName>
        <fullName evidence="1">Uncharacterized protein</fullName>
    </submittedName>
</protein>
<name>A0A2I0KK29_PUNGR</name>
<comment type="caution">
    <text evidence="1">The sequence shown here is derived from an EMBL/GenBank/DDBJ whole genome shotgun (WGS) entry which is preliminary data.</text>
</comment>
<dbReference type="Proteomes" id="UP000233551">
    <property type="component" value="Unassembled WGS sequence"/>
</dbReference>
<reference evidence="1 2" key="1">
    <citation type="submission" date="2017-11" db="EMBL/GenBank/DDBJ databases">
        <title>De-novo sequencing of pomegranate (Punica granatum L.) genome.</title>
        <authorList>
            <person name="Akparov Z."/>
            <person name="Amiraslanov A."/>
            <person name="Hajiyeva S."/>
            <person name="Abbasov M."/>
            <person name="Kaur K."/>
            <person name="Hamwieh A."/>
            <person name="Solovyev V."/>
            <person name="Salamov A."/>
            <person name="Braich B."/>
            <person name="Kosarev P."/>
            <person name="Mahmoud A."/>
            <person name="Hajiyev E."/>
            <person name="Babayeva S."/>
            <person name="Izzatullayeva V."/>
            <person name="Mammadov A."/>
            <person name="Mammadov A."/>
            <person name="Sharifova S."/>
            <person name="Ojaghi J."/>
            <person name="Eynullazada K."/>
            <person name="Bayramov B."/>
            <person name="Abdulazimova A."/>
            <person name="Shahmuradov I."/>
        </authorList>
    </citation>
    <scope>NUCLEOTIDE SEQUENCE [LARGE SCALE GENOMIC DNA]</scope>
    <source>
        <strain evidence="2">cv. AG2017</strain>
        <tissue evidence="1">Leaf</tissue>
    </source>
</reference>
<organism evidence="1 2">
    <name type="scientific">Punica granatum</name>
    <name type="common">Pomegranate</name>
    <dbReference type="NCBI Taxonomy" id="22663"/>
    <lineage>
        <taxon>Eukaryota</taxon>
        <taxon>Viridiplantae</taxon>
        <taxon>Streptophyta</taxon>
        <taxon>Embryophyta</taxon>
        <taxon>Tracheophyta</taxon>
        <taxon>Spermatophyta</taxon>
        <taxon>Magnoliopsida</taxon>
        <taxon>eudicotyledons</taxon>
        <taxon>Gunneridae</taxon>
        <taxon>Pentapetalae</taxon>
        <taxon>rosids</taxon>
        <taxon>malvids</taxon>
        <taxon>Myrtales</taxon>
        <taxon>Lythraceae</taxon>
        <taxon>Punica</taxon>
    </lineage>
</organism>
<keyword evidence="2" id="KW-1185">Reference proteome</keyword>
<dbReference type="AlphaFoldDB" id="A0A2I0KK29"/>
<proteinExistence type="predicted"/>
<gene>
    <name evidence="1" type="ORF">CRG98_010719</name>
</gene>
<accession>A0A2I0KK29</accession>
<dbReference type="EMBL" id="PGOL01000540">
    <property type="protein sequence ID" value="PKI68864.1"/>
    <property type="molecule type" value="Genomic_DNA"/>
</dbReference>
<evidence type="ECO:0000313" key="1">
    <source>
        <dbReference type="EMBL" id="PKI68864.1"/>
    </source>
</evidence>